<dbReference type="Gene3D" id="3.30.420.510">
    <property type="match status" value="1"/>
</dbReference>
<dbReference type="EC" id="2.7.1.33" evidence="6"/>
<feature type="compositionally biased region" description="Basic and acidic residues" evidence="15">
    <location>
        <begin position="841"/>
        <end position="855"/>
    </location>
</feature>
<dbReference type="InterPro" id="IPR004567">
    <property type="entry name" value="Type_II_PanK"/>
</dbReference>
<dbReference type="Pfam" id="PF03630">
    <property type="entry name" value="Fumble"/>
    <property type="match status" value="1"/>
</dbReference>
<keyword evidence="12" id="KW-0067">ATP-binding</keyword>
<evidence type="ECO:0000256" key="15">
    <source>
        <dbReference type="SAM" id="MobiDB-lite"/>
    </source>
</evidence>
<proteinExistence type="inferred from homology"/>
<feature type="region of interest" description="Disordered" evidence="15">
    <location>
        <begin position="821"/>
        <end position="855"/>
    </location>
</feature>
<feature type="transmembrane region" description="Helical" evidence="16">
    <location>
        <begin position="1059"/>
        <end position="1077"/>
    </location>
</feature>
<dbReference type="Pfam" id="PF07690">
    <property type="entry name" value="MFS_1"/>
    <property type="match status" value="2"/>
</dbReference>
<evidence type="ECO:0000256" key="16">
    <source>
        <dbReference type="SAM" id="Phobius"/>
    </source>
</evidence>
<feature type="non-terminal residue" evidence="18">
    <location>
        <position position="1"/>
    </location>
</feature>
<comment type="catalytic activity">
    <reaction evidence="1">
        <text>(R)-pantothenate + ATP = (R)-4'-phosphopantothenate + ADP + H(+)</text>
        <dbReference type="Rhea" id="RHEA:16373"/>
        <dbReference type="ChEBI" id="CHEBI:10986"/>
        <dbReference type="ChEBI" id="CHEBI:15378"/>
        <dbReference type="ChEBI" id="CHEBI:29032"/>
        <dbReference type="ChEBI" id="CHEBI:30616"/>
        <dbReference type="ChEBI" id="CHEBI:456216"/>
        <dbReference type="EC" id="2.7.1.33"/>
    </reaction>
</comment>
<name>A0AAD9DSJ9_9TELE</name>
<evidence type="ECO:0000313" key="18">
    <source>
        <dbReference type="EMBL" id="KAK1793650.1"/>
    </source>
</evidence>
<keyword evidence="16" id="KW-0472">Membrane</keyword>
<dbReference type="InterPro" id="IPR036259">
    <property type="entry name" value="MFS_trans_sf"/>
</dbReference>
<evidence type="ECO:0000256" key="7">
    <source>
        <dbReference type="ARBA" id="ARBA00022490"/>
    </source>
</evidence>
<dbReference type="FunFam" id="3.30.420.40:FF:000392">
    <property type="entry name" value="pantothenate kinase 3-like isoform X1"/>
    <property type="match status" value="1"/>
</dbReference>
<comment type="pathway">
    <text evidence="4">Cofactor biosynthesis; coenzyme A biosynthesis; CoA from (R)-pantothenate: step 1/5.</text>
</comment>
<feature type="transmembrane region" description="Helical" evidence="16">
    <location>
        <begin position="709"/>
        <end position="727"/>
    </location>
</feature>
<comment type="caution">
    <text evidence="18">The sequence shown here is derived from an EMBL/GenBank/DDBJ whole genome shotgun (WGS) entry which is preliminary data.</text>
</comment>
<dbReference type="GO" id="GO:0022857">
    <property type="term" value="F:transmembrane transporter activity"/>
    <property type="evidence" value="ECO:0007669"/>
    <property type="project" value="InterPro"/>
</dbReference>
<dbReference type="SUPFAM" id="SSF53067">
    <property type="entry name" value="Actin-like ATPase domain"/>
    <property type="match status" value="2"/>
</dbReference>
<dbReference type="GO" id="GO:0005829">
    <property type="term" value="C:cytosol"/>
    <property type="evidence" value="ECO:0007669"/>
    <property type="project" value="TreeGrafter"/>
</dbReference>
<dbReference type="GO" id="GO:0016020">
    <property type="term" value="C:membrane"/>
    <property type="evidence" value="ECO:0007669"/>
    <property type="project" value="UniProtKB-SubCell"/>
</dbReference>
<dbReference type="Gene3D" id="3.30.420.40">
    <property type="match status" value="1"/>
</dbReference>
<feature type="transmembrane region" description="Helical" evidence="16">
    <location>
        <begin position="991"/>
        <end position="1014"/>
    </location>
</feature>
<keyword evidence="8" id="KW-0597">Phosphoprotein</keyword>
<comment type="subunit">
    <text evidence="5">Homodimer.</text>
</comment>
<dbReference type="GO" id="GO:0015937">
    <property type="term" value="P:coenzyme A biosynthetic process"/>
    <property type="evidence" value="ECO:0007669"/>
    <property type="project" value="UniProtKB-KW"/>
</dbReference>
<evidence type="ECO:0000256" key="1">
    <source>
        <dbReference type="ARBA" id="ARBA00001206"/>
    </source>
</evidence>
<evidence type="ECO:0000256" key="14">
    <source>
        <dbReference type="ARBA" id="ARBA00060870"/>
    </source>
</evidence>
<evidence type="ECO:0000256" key="6">
    <source>
        <dbReference type="ARBA" id="ARBA00012102"/>
    </source>
</evidence>
<evidence type="ECO:0000256" key="12">
    <source>
        <dbReference type="ARBA" id="ARBA00022840"/>
    </source>
</evidence>
<dbReference type="SUPFAM" id="SSF103473">
    <property type="entry name" value="MFS general substrate transporter"/>
    <property type="match status" value="1"/>
</dbReference>
<feature type="transmembrane region" description="Helical" evidence="16">
    <location>
        <begin position="1114"/>
        <end position="1132"/>
    </location>
</feature>
<feature type="transmembrane region" description="Helical" evidence="16">
    <location>
        <begin position="1144"/>
        <end position="1163"/>
    </location>
</feature>
<dbReference type="PANTHER" id="PTHR12280">
    <property type="entry name" value="PANTOTHENATE KINASE"/>
    <property type="match status" value="1"/>
</dbReference>
<feature type="transmembrane region" description="Helical" evidence="16">
    <location>
        <begin position="549"/>
        <end position="568"/>
    </location>
</feature>
<organism evidence="18 19">
    <name type="scientific">Electrophorus voltai</name>
    <dbReference type="NCBI Taxonomy" id="2609070"/>
    <lineage>
        <taxon>Eukaryota</taxon>
        <taxon>Metazoa</taxon>
        <taxon>Chordata</taxon>
        <taxon>Craniata</taxon>
        <taxon>Vertebrata</taxon>
        <taxon>Euteleostomi</taxon>
        <taxon>Actinopterygii</taxon>
        <taxon>Neopterygii</taxon>
        <taxon>Teleostei</taxon>
        <taxon>Ostariophysi</taxon>
        <taxon>Gymnotiformes</taxon>
        <taxon>Gymnotoidei</taxon>
        <taxon>Gymnotidae</taxon>
        <taxon>Electrophorus</taxon>
    </lineage>
</organism>
<keyword evidence="13" id="KW-0173">Coenzyme A biosynthesis</keyword>
<dbReference type="InterPro" id="IPR043129">
    <property type="entry name" value="ATPase_NBD"/>
</dbReference>
<dbReference type="FunFam" id="3.30.420.510:FF:000001">
    <property type="entry name" value="pantothenate kinase 2, mitochondrial"/>
    <property type="match status" value="1"/>
</dbReference>
<evidence type="ECO:0000256" key="10">
    <source>
        <dbReference type="ARBA" id="ARBA00022741"/>
    </source>
</evidence>
<reference evidence="18" key="1">
    <citation type="submission" date="2023-03" db="EMBL/GenBank/DDBJ databases">
        <title>Electrophorus voltai genome.</title>
        <authorList>
            <person name="Bian C."/>
        </authorList>
    </citation>
    <scope>NUCLEOTIDE SEQUENCE</scope>
    <source>
        <strain evidence="18">CB-2022</strain>
        <tissue evidence="18">Muscle</tissue>
    </source>
</reference>
<dbReference type="Gene3D" id="1.20.1250.20">
    <property type="entry name" value="MFS general substrate transporter like domains"/>
    <property type="match status" value="2"/>
</dbReference>
<feature type="domain" description="Major facilitator superfamily (MFS) profile" evidence="17">
    <location>
        <begin position="990"/>
        <end position="1164"/>
    </location>
</feature>
<evidence type="ECO:0000256" key="4">
    <source>
        <dbReference type="ARBA" id="ARBA00005225"/>
    </source>
</evidence>
<evidence type="ECO:0000256" key="2">
    <source>
        <dbReference type="ARBA" id="ARBA00004141"/>
    </source>
</evidence>
<protein>
    <recommendedName>
        <fullName evidence="6">pantothenate kinase</fullName>
        <ecNumber evidence="6">2.7.1.33</ecNumber>
    </recommendedName>
</protein>
<dbReference type="AlphaFoldDB" id="A0AAD9DSJ9"/>
<keyword evidence="7" id="KW-0963">Cytoplasm</keyword>
<evidence type="ECO:0000256" key="13">
    <source>
        <dbReference type="ARBA" id="ARBA00022993"/>
    </source>
</evidence>
<dbReference type="Proteomes" id="UP001239994">
    <property type="component" value="Unassembled WGS sequence"/>
</dbReference>
<feature type="transmembrane region" description="Helical" evidence="16">
    <location>
        <begin position="644"/>
        <end position="664"/>
    </location>
</feature>
<sequence>MTHAKTRRFSCYSPYGDGHKTVLQKTQKKNANPSGIAFSSVTFHFSGQSDHRAAHAPFERRASPARGAIVVRSQESVLASQPARGLTVVSPERLAFRSCFRSCIEIMDKAKSITDQKGSAPCYPDGLRKTFWSQLSNGDSRGSGHDSYRHMHCDPQTNGPPAKRCRLRRRVDSGKKNRPPFPWFGMDIGGTLVKLVYFEPKDITAEEEQEEVESLKSIRRYLTSNVAYGKTGVRDVHLELRDLSMCGRTGTLHFIRFPTAAMPRFIQMGRDKNFSSLHTTLCATGGGAYKFESDFRTTADLELVKLDELDCLIHGLLYVDSVGFNGHPECYYFENPSDTQACVKQPCCLAHPFPMLLVNIGSGVSVLAVYSKDNYKRVTGTSLGGGTFLGLCCLLTGCETFEEALEMASKGDSSKVDKLVRDIYGGDYQRFGLQGSAVASSFGHMMSKERRDSISREDLARATLVTITNNIGSIARMCAVNEKIERVVFVGNFLRINTVSTKLLAYAMDFWSKGQLRALFLEHERTEVSGGVGMAGHVSFPGELAPDGGWGWIIVAACFITTICTRAVTRCMSILLVEFQTQFSRDYSGTAWIPSLVDCTTMLCAPLGSYVGKRWSSRVSVMAGGLVASLGLILSSFATRLEHLYLSLGILTGLGFALCYTPAITTVGAYFSERKALAYGIALSGSSIGTSILAPAVQLLIEFYSWRGALLILGGLDLHLCACGALMRPLRGHRQKNSCTVEEGEFEGNMLKSKQAEAKLRKGLNLEDAQIQQKYKLEMVGSNCVVINGDEVKSGDLGNEDRSGKEQAEVLLCSGEQPYFGGTGVENTDSEQAGVKSIDSTQRDTNLEKKKHEEDPVLTDRDIKENWEVNSKTGGANGILEKTTRDSKQNTNGKFTSMMHPTILNTERRACPSPSISANADLPGSKQPDTNRAVSQLAALVPTDSKMLCEKVSCKCAALIDHRAKSRSRAKEGDACLQFPREFSVFLQPDVLLLAGSFVFLAFGCNVPFVYLPAYSLSIGAAPQQAALVISVMGMMGIVGNITFGWISDRKCLRAFRVVTYLLAVGLDGLICLFLPLSRTFSLLVPLALFYGYFDGAYVALIPVVTANIVGPTYFSSALGLVYFLHAIPYLISPPMGGLQQFVGLFFCIIGVVDLLPVNLSLIQ</sequence>
<keyword evidence="11" id="KW-0418">Kinase</keyword>
<feature type="region of interest" description="Disordered" evidence="15">
    <location>
        <begin position="874"/>
        <end position="897"/>
    </location>
</feature>
<dbReference type="NCBIfam" id="TIGR00555">
    <property type="entry name" value="panK_eukar"/>
    <property type="match status" value="1"/>
</dbReference>
<evidence type="ECO:0000256" key="8">
    <source>
        <dbReference type="ARBA" id="ARBA00022553"/>
    </source>
</evidence>
<feature type="transmembrane region" description="Helical" evidence="16">
    <location>
        <begin position="619"/>
        <end position="638"/>
    </location>
</feature>
<evidence type="ECO:0000259" key="17">
    <source>
        <dbReference type="PROSITE" id="PS50850"/>
    </source>
</evidence>
<dbReference type="PANTHER" id="PTHR12280:SF23">
    <property type="entry name" value="PANTOTHENATE KINASE 1"/>
    <property type="match status" value="1"/>
</dbReference>
<accession>A0AAD9DSJ9</accession>
<dbReference type="InterPro" id="IPR020846">
    <property type="entry name" value="MFS_dom"/>
</dbReference>
<gene>
    <name evidence="18" type="ORF">P4O66_011437</name>
</gene>
<comment type="similarity">
    <text evidence="14">Belongs to the type II pantothenate kinase family.</text>
</comment>
<dbReference type="EMBL" id="JAROKS010000018">
    <property type="protein sequence ID" value="KAK1793650.1"/>
    <property type="molecule type" value="Genomic_DNA"/>
</dbReference>
<dbReference type="GO" id="GO:0005634">
    <property type="term" value="C:nucleus"/>
    <property type="evidence" value="ECO:0007669"/>
    <property type="project" value="TreeGrafter"/>
</dbReference>
<keyword evidence="16" id="KW-1133">Transmembrane helix</keyword>
<keyword evidence="19" id="KW-1185">Reference proteome</keyword>
<dbReference type="GO" id="GO:0005524">
    <property type="term" value="F:ATP binding"/>
    <property type="evidence" value="ECO:0007669"/>
    <property type="project" value="UniProtKB-KW"/>
</dbReference>
<dbReference type="GO" id="GO:0004594">
    <property type="term" value="F:pantothenate kinase activity"/>
    <property type="evidence" value="ECO:0007669"/>
    <property type="project" value="UniProtKB-EC"/>
</dbReference>
<keyword evidence="10" id="KW-0547">Nucleotide-binding</keyword>
<dbReference type="PROSITE" id="PS50850">
    <property type="entry name" value="MFS"/>
    <property type="match status" value="1"/>
</dbReference>
<feature type="transmembrane region" description="Helical" evidence="16">
    <location>
        <begin position="676"/>
        <end position="697"/>
    </location>
</feature>
<evidence type="ECO:0000256" key="9">
    <source>
        <dbReference type="ARBA" id="ARBA00022679"/>
    </source>
</evidence>
<dbReference type="InterPro" id="IPR011701">
    <property type="entry name" value="MFS"/>
</dbReference>
<comment type="subcellular location">
    <subcellularLocation>
        <location evidence="3">Cytoplasm</location>
    </subcellularLocation>
    <subcellularLocation>
        <location evidence="2">Membrane</location>
        <topology evidence="2">Multi-pass membrane protein</topology>
    </subcellularLocation>
</comment>
<dbReference type="FunFam" id="3.30.420.40:FF:000244">
    <property type="entry name" value="pantothenate kinase 1-like isoform X3"/>
    <property type="match status" value="1"/>
</dbReference>
<keyword evidence="9" id="KW-0808">Transferase</keyword>
<evidence type="ECO:0000313" key="19">
    <source>
        <dbReference type="Proteomes" id="UP001239994"/>
    </source>
</evidence>
<feature type="transmembrane region" description="Helical" evidence="16">
    <location>
        <begin position="1026"/>
        <end position="1047"/>
    </location>
</feature>
<evidence type="ECO:0000256" key="11">
    <source>
        <dbReference type="ARBA" id="ARBA00022777"/>
    </source>
</evidence>
<evidence type="ECO:0000256" key="5">
    <source>
        <dbReference type="ARBA" id="ARBA00011738"/>
    </source>
</evidence>
<feature type="transmembrane region" description="Helical" evidence="16">
    <location>
        <begin position="1083"/>
        <end position="1102"/>
    </location>
</feature>
<keyword evidence="16" id="KW-0812">Transmembrane</keyword>
<evidence type="ECO:0000256" key="3">
    <source>
        <dbReference type="ARBA" id="ARBA00004496"/>
    </source>
</evidence>